<evidence type="ECO:0000259" key="1">
    <source>
        <dbReference type="Pfam" id="PF24897"/>
    </source>
</evidence>
<accession>A0A1H2X3U3</accession>
<feature type="domain" description="DUF7744" evidence="1">
    <location>
        <begin position="984"/>
        <end position="1082"/>
    </location>
</feature>
<dbReference type="Proteomes" id="UP000198816">
    <property type="component" value="Unassembled WGS sequence"/>
</dbReference>
<reference evidence="3" key="1">
    <citation type="submission" date="2016-10" db="EMBL/GenBank/DDBJ databases">
        <authorList>
            <person name="Varghese N."/>
            <person name="Submissions S."/>
        </authorList>
    </citation>
    <scope>NUCLEOTIDE SEQUENCE [LARGE SCALE GENOMIC DNA]</scope>
    <source>
        <strain evidence="3">DSM 217</strain>
    </source>
</reference>
<dbReference type="InterPro" id="IPR056646">
    <property type="entry name" value="DUF7744"/>
</dbReference>
<dbReference type="RefSeq" id="WP_093031934.1">
    <property type="nucleotide sequence ID" value="NZ_FNNZ01000010.1"/>
</dbReference>
<protein>
    <recommendedName>
        <fullName evidence="1">DUF7744 domain-containing protein</fullName>
    </recommendedName>
</protein>
<dbReference type="EMBL" id="FNNZ01000010">
    <property type="protein sequence ID" value="SDW87583.1"/>
    <property type="molecule type" value="Genomic_DNA"/>
</dbReference>
<gene>
    <name evidence="2" type="ORF">SAMN05421783_1105</name>
</gene>
<dbReference type="OrthoDB" id="9757917at2"/>
<dbReference type="STRING" id="1058.SAMN05421783_1105"/>
<proteinExistence type="predicted"/>
<evidence type="ECO:0000313" key="3">
    <source>
        <dbReference type="Proteomes" id="UP000198816"/>
    </source>
</evidence>
<dbReference type="AlphaFoldDB" id="A0A1H2X3U3"/>
<organism evidence="2 3">
    <name type="scientific">Thiocapsa roseopersicina</name>
    <dbReference type="NCBI Taxonomy" id="1058"/>
    <lineage>
        <taxon>Bacteria</taxon>
        <taxon>Pseudomonadati</taxon>
        <taxon>Pseudomonadota</taxon>
        <taxon>Gammaproteobacteria</taxon>
        <taxon>Chromatiales</taxon>
        <taxon>Chromatiaceae</taxon>
        <taxon>Thiocapsa</taxon>
    </lineage>
</organism>
<keyword evidence="3" id="KW-1185">Reference proteome</keyword>
<sequence length="1084" mass="118587">MKSILNTCTPRPDLLTGTFNPEIFTASLSQVMDHYRGRASSVNNLYTDAEQFFREATFSTDGMRMVLSEAMARLAGDNGVPAIHRLETAFGGGKTHTLIALTHLGFRGRHLADVAAPSIDGSVIDLAALHDPGDVQVVGIAGDEIPVHKPHGAALVPYTLWGEIAFQLGGEALYRSVETEANSRAAPGKSFLDCIFENRKALLLLDELAQYSARLAAAHPQGADQLAAFLMALNGYARNHSNIAVVLTLASQADAFATQTDELAKLLSEIRGEEVTPEEAVAMAQTAQAGVVSVVSRDATGVVPVQANEISRVLAKRLFVSVDQVAGAETVAAYWAMYQKTPDLLPDRASREDFRTAMCDLYPFHPTFVDFLNQKMATLANFQGTRGVLRVLALAVRSLWEKRSPVPMIHTCHLNLRDARIVNELISRTGGGELLPILNTDIGGVDTATLIGGASRAEEADRKNPHPEGYPFHEYAWKTVFLHSLVGRHEGLGTPLFGIVERDALLETSFPGLSPSQVETALKTIEDSDRGAFYLRHSAQFGRYYASLDASINRALAMIRGSLAKDQVTDFLDAAARKIIRTDPTFHVAHDVTHPEHIKDKTGRTNLALVALGADEIDAEAFVTTVGPNRPRIEQNLIFLLVPRTVHVQGEIWNEDRVVKAKEAHQRLDDLARDVIARGRLRDKPENYGIKPQQLAEEGFGDKTKERELALQTTITQQYDGLWYPSASGHVVRKEIHTAGGEGGASIIAEIHRVLREDGELITEERARTQEGLNLLGKLFFGTGQTPTLDQLRSNFAVNRRWPVLEGATVFDQIVREGIIRSAWCLFRMQDEQSVTPEAIYSRDADTLPLDLDLRAPGWAIVTLPGANQRGWLGGAVNVDPARVETWVADAMREQPAAYVSEIIAKVVGAHGDIPEPDILTAIDNVVREDKALTYSGTPEQEATPIQLVHGPTAILHSVGKDDVIVSPAEASRRGWVKIDPKHLELKGTEAATRLLPLLGRIGSLYSRGANSKLDVLDLVELQLPGGGRMRLLLQDCPPEDMKRLGELFEVLAGLVAQNERTQARIRITDPRDDCPLAQALTQD</sequence>
<dbReference type="InterPro" id="IPR007555">
    <property type="entry name" value="DUF499"/>
</dbReference>
<name>A0A1H2X3U3_THIRO</name>
<dbReference type="Pfam" id="PF24897">
    <property type="entry name" value="DUF7744"/>
    <property type="match status" value="1"/>
</dbReference>
<evidence type="ECO:0000313" key="2">
    <source>
        <dbReference type="EMBL" id="SDW87583.1"/>
    </source>
</evidence>
<dbReference type="Pfam" id="PF04465">
    <property type="entry name" value="DUF499"/>
    <property type="match status" value="1"/>
</dbReference>